<feature type="transmembrane region" description="Helical" evidence="1">
    <location>
        <begin position="41"/>
        <end position="65"/>
    </location>
</feature>
<dbReference type="WBParaSite" id="EN70_8663">
    <property type="protein sequence ID" value="EN70_8663"/>
    <property type="gene ID" value="EN70_8663"/>
</dbReference>
<evidence type="ECO:0000256" key="1">
    <source>
        <dbReference type="SAM" id="Phobius"/>
    </source>
</evidence>
<reference evidence="3" key="2">
    <citation type="submission" date="2016-11" db="UniProtKB">
        <authorList>
            <consortium name="WormBaseParasite"/>
        </authorList>
    </citation>
    <scope>IDENTIFICATION</scope>
</reference>
<keyword evidence="1" id="KW-1133">Transmembrane helix</keyword>
<dbReference type="AlphaFoldDB" id="A0A1I7W1J5"/>
<sequence length="74" mass="8569">VPVFLLTMFFLNGWSLLMNSLDRLCVVAFPLYYYTHSKRIAYSLIVTLYAITIIAVTFTVMASLIEPIRYVSHF</sequence>
<keyword evidence="1" id="KW-0812">Transmembrane</keyword>
<keyword evidence="2" id="KW-1185">Reference proteome</keyword>
<keyword evidence="1" id="KW-0472">Membrane</keyword>
<name>A0A1I7W1J5_LOALO</name>
<evidence type="ECO:0000313" key="2">
    <source>
        <dbReference type="Proteomes" id="UP000095285"/>
    </source>
</evidence>
<dbReference type="Proteomes" id="UP000095285">
    <property type="component" value="Unassembled WGS sequence"/>
</dbReference>
<protein>
    <submittedName>
        <fullName evidence="3">Aa_trans domain-containing protein</fullName>
    </submittedName>
</protein>
<feature type="transmembrane region" description="Helical" evidence="1">
    <location>
        <begin position="14"/>
        <end position="34"/>
    </location>
</feature>
<reference evidence="2" key="1">
    <citation type="submission" date="2012-04" db="EMBL/GenBank/DDBJ databases">
        <title>The Genome Sequence of Loa loa.</title>
        <authorList>
            <consortium name="The Broad Institute Genome Sequencing Platform"/>
            <consortium name="Broad Institute Genome Sequencing Center for Infectious Disease"/>
            <person name="Nutman T.B."/>
            <person name="Fink D.L."/>
            <person name="Russ C."/>
            <person name="Young S."/>
            <person name="Zeng Q."/>
            <person name="Gargeya S."/>
            <person name="Alvarado L."/>
            <person name="Berlin A."/>
            <person name="Chapman S.B."/>
            <person name="Chen Z."/>
            <person name="Freedman E."/>
            <person name="Gellesch M."/>
            <person name="Goldberg J."/>
            <person name="Griggs A."/>
            <person name="Gujja S."/>
            <person name="Heilman E.R."/>
            <person name="Heiman D."/>
            <person name="Howarth C."/>
            <person name="Mehta T."/>
            <person name="Neiman D."/>
            <person name="Pearson M."/>
            <person name="Roberts A."/>
            <person name="Saif S."/>
            <person name="Shea T."/>
            <person name="Shenoy N."/>
            <person name="Sisk P."/>
            <person name="Stolte C."/>
            <person name="Sykes S."/>
            <person name="White J."/>
            <person name="Yandava C."/>
            <person name="Haas B."/>
            <person name="Henn M.R."/>
            <person name="Nusbaum C."/>
            <person name="Birren B."/>
        </authorList>
    </citation>
    <scope>NUCLEOTIDE SEQUENCE [LARGE SCALE GENOMIC DNA]</scope>
</reference>
<proteinExistence type="predicted"/>
<evidence type="ECO:0000313" key="3">
    <source>
        <dbReference type="WBParaSite" id="EN70_8663"/>
    </source>
</evidence>
<accession>A0A1I7W1J5</accession>
<organism evidence="2 3">
    <name type="scientific">Loa loa</name>
    <name type="common">Eye worm</name>
    <name type="synonym">Filaria loa</name>
    <dbReference type="NCBI Taxonomy" id="7209"/>
    <lineage>
        <taxon>Eukaryota</taxon>
        <taxon>Metazoa</taxon>
        <taxon>Ecdysozoa</taxon>
        <taxon>Nematoda</taxon>
        <taxon>Chromadorea</taxon>
        <taxon>Rhabditida</taxon>
        <taxon>Spirurina</taxon>
        <taxon>Spiruromorpha</taxon>
        <taxon>Filarioidea</taxon>
        <taxon>Onchocercidae</taxon>
        <taxon>Loa</taxon>
    </lineage>
</organism>